<name>A0ABV8CSK4_9GAMM</name>
<keyword evidence="3" id="KW-1185">Reference proteome</keyword>
<evidence type="ECO:0000313" key="3">
    <source>
        <dbReference type="Proteomes" id="UP001595692"/>
    </source>
</evidence>
<accession>A0ABV8CSK4</accession>
<comment type="caution">
    <text evidence="2">The sequence shown here is derived from an EMBL/GenBank/DDBJ whole genome shotgun (WGS) entry which is preliminary data.</text>
</comment>
<proteinExistence type="predicted"/>
<gene>
    <name evidence="2" type="ORF">ACFOSS_15055</name>
</gene>
<dbReference type="InterPro" id="IPR009558">
    <property type="entry name" value="DUF1175"/>
</dbReference>
<feature type="signal peptide" evidence="1">
    <location>
        <begin position="1"/>
        <end position="17"/>
    </location>
</feature>
<protein>
    <submittedName>
        <fullName evidence="2">DUF1175 family protein</fullName>
    </submittedName>
</protein>
<evidence type="ECO:0000313" key="2">
    <source>
        <dbReference type="EMBL" id="MFC3914766.1"/>
    </source>
</evidence>
<dbReference type="RefSeq" id="WP_377154098.1">
    <property type="nucleotide sequence ID" value="NZ_JBHSAF010000015.1"/>
</dbReference>
<sequence length="214" mass="24718">MRWLLIWLWLGSSPALALEEASLSPPLQLDGQQSQRFRAWFVRVLDQQVRHPSPRWVHRDCAGLVRFAVGEALASHDRRWQQASGLSAALMPAPLQLDEQQRQQLRFRWRDIDGELKAFVTAQALVQQNSVFVGRSFNEAQPGDLLFFDQGDAQHLMVWMGQYIAYHTGTVTPKDNGLRAVSLQQMTQWKDTRWQPTENNPNFLGFYRLGFLSR</sequence>
<organism evidence="2 3">
    <name type="scientific">Pseudaeromonas sharmana</name>
    <dbReference type="NCBI Taxonomy" id="328412"/>
    <lineage>
        <taxon>Bacteria</taxon>
        <taxon>Pseudomonadati</taxon>
        <taxon>Pseudomonadota</taxon>
        <taxon>Gammaproteobacteria</taxon>
        <taxon>Aeromonadales</taxon>
        <taxon>Aeromonadaceae</taxon>
        <taxon>Pseudaeromonas</taxon>
    </lineage>
</organism>
<keyword evidence="1" id="KW-0732">Signal</keyword>
<evidence type="ECO:0000256" key="1">
    <source>
        <dbReference type="SAM" id="SignalP"/>
    </source>
</evidence>
<reference evidence="3" key="1">
    <citation type="journal article" date="2019" name="Int. J. Syst. Evol. Microbiol.">
        <title>The Global Catalogue of Microorganisms (GCM) 10K type strain sequencing project: providing services to taxonomists for standard genome sequencing and annotation.</title>
        <authorList>
            <consortium name="The Broad Institute Genomics Platform"/>
            <consortium name="The Broad Institute Genome Sequencing Center for Infectious Disease"/>
            <person name="Wu L."/>
            <person name="Ma J."/>
        </authorList>
    </citation>
    <scope>NUCLEOTIDE SEQUENCE [LARGE SCALE GENOMIC DNA]</scope>
    <source>
        <strain evidence="3">CCUG 54939</strain>
    </source>
</reference>
<feature type="chain" id="PRO_5045534446" evidence="1">
    <location>
        <begin position="18"/>
        <end position="214"/>
    </location>
</feature>
<dbReference type="Pfam" id="PF06672">
    <property type="entry name" value="DUF1175"/>
    <property type="match status" value="1"/>
</dbReference>
<dbReference type="Proteomes" id="UP001595692">
    <property type="component" value="Unassembled WGS sequence"/>
</dbReference>
<dbReference type="Gene3D" id="3.90.1720.10">
    <property type="entry name" value="endopeptidase domain like (from Nostoc punctiforme)"/>
    <property type="match status" value="1"/>
</dbReference>
<dbReference type="EMBL" id="JBHSAF010000015">
    <property type="protein sequence ID" value="MFC3914766.1"/>
    <property type="molecule type" value="Genomic_DNA"/>
</dbReference>